<dbReference type="AlphaFoldDB" id="A0AAP0RV35"/>
<keyword evidence="6 12" id="KW-0547">Nucleotide-binding</keyword>
<feature type="domain" description="Protein kinase" evidence="14">
    <location>
        <begin position="1"/>
        <end position="276"/>
    </location>
</feature>
<dbReference type="Gene3D" id="3.30.200.20">
    <property type="entry name" value="Phosphorylase Kinase, domain 1"/>
    <property type="match status" value="1"/>
</dbReference>
<keyword evidence="4" id="KW-0812">Transmembrane</keyword>
<gene>
    <name evidence="15" type="ORF">L1049_024814</name>
</gene>
<dbReference type="CDD" id="cd14066">
    <property type="entry name" value="STKc_IRAK"/>
    <property type="match status" value="1"/>
</dbReference>
<dbReference type="Proteomes" id="UP001415857">
    <property type="component" value="Unassembled WGS sequence"/>
</dbReference>
<dbReference type="InterPro" id="IPR001245">
    <property type="entry name" value="Ser-Thr/Tyr_kinase_cat_dom"/>
</dbReference>
<dbReference type="InterPro" id="IPR017441">
    <property type="entry name" value="Protein_kinase_ATP_BS"/>
</dbReference>
<accession>A0AAP0RV35</accession>
<dbReference type="PROSITE" id="PS50011">
    <property type="entry name" value="PROTEIN_KINASE_DOM"/>
    <property type="match status" value="1"/>
</dbReference>
<keyword evidence="2 13" id="KW-0723">Serine/threonine-protein kinase</keyword>
<dbReference type="InterPro" id="IPR011009">
    <property type="entry name" value="Kinase-like_dom_sf"/>
</dbReference>
<protein>
    <recommendedName>
        <fullName evidence="14">Protein kinase domain-containing protein</fullName>
    </recommendedName>
</protein>
<proteinExistence type="inferred from homology"/>
<keyword evidence="5" id="KW-0732">Signal</keyword>
<dbReference type="InterPro" id="IPR045272">
    <property type="entry name" value="ANXUR1/2-like"/>
</dbReference>
<dbReference type="PROSITE" id="PS00108">
    <property type="entry name" value="PROTEIN_KINASE_ST"/>
    <property type="match status" value="1"/>
</dbReference>
<keyword evidence="16" id="KW-1185">Reference proteome</keyword>
<evidence type="ECO:0000256" key="4">
    <source>
        <dbReference type="ARBA" id="ARBA00022692"/>
    </source>
</evidence>
<evidence type="ECO:0000256" key="2">
    <source>
        <dbReference type="ARBA" id="ARBA00022527"/>
    </source>
</evidence>
<keyword evidence="11" id="KW-0325">Glycoprotein</keyword>
<dbReference type="GO" id="GO:0005524">
    <property type="term" value="F:ATP binding"/>
    <property type="evidence" value="ECO:0007669"/>
    <property type="project" value="UniProtKB-UniRule"/>
</dbReference>
<evidence type="ECO:0000256" key="1">
    <source>
        <dbReference type="ARBA" id="ARBA00004479"/>
    </source>
</evidence>
<dbReference type="InterPro" id="IPR008271">
    <property type="entry name" value="Ser/Thr_kinase_AS"/>
</dbReference>
<comment type="similarity">
    <text evidence="13">Belongs to the protein kinase superfamily.</text>
</comment>
<dbReference type="EMBL" id="JBBPBK010000005">
    <property type="protein sequence ID" value="KAK9285618.1"/>
    <property type="molecule type" value="Genomic_DNA"/>
</dbReference>
<keyword evidence="7" id="KW-0418">Kinase</keyword>
<evidence type="ECO:0000256" key="5">
    <source>
        <dbReference type="ARBA" id="ARBA00022729"/>
    </source>
</evidence>
<evidence type="ECO:0000313" key="15">
    <source>
        <dbReference type="EMBL" id="KAK9285618.1"/>
    </source>
</evidence>
<evidence type="ECO:0000256" key="9">
    <source>
        <dbReference type="ARBA" id="ARBA00022989"/>
    </source>
</evidence>
<dbReference type="PANTHER" id="PTHR27003:SF59">
    <property type="entry name" value="PROTEIN KINASE DOMAIN-CONTAINING PROTEIN"/>
    <property type="match status" value="1"/>
</dbReference>
<dbReference type="Pfam" id="PF07714">
    <property type="entry name" value="PK_Tyr_Ser-Thr"/>
    <property type="match status" value="1"/>
</dbReference>
<dbReference type="SUPFAM" id="SSF56112">
    <property type="entry name" value="Protein kinase-like (PK-like)"/>
    <property type="match status" value="1"/>
</dbReference>
<comment type="caution">
    <text evidence="15">The sequence shown here is derived from an EMBL/GenBank/DDBJ whole genome shotgun (WGS) entry which is preliminary data.</text>
</comment>
<dbReference type="SMART" id="SM00220">
    <property type="entry name" value="S_TKc"/>
    <property type="match status" value="1"/>
</dbReference>
<reference evidence="15 16" key="1">
    <citation type="journal article" date="2024" name="Plant J.">
        <title>Genome sequences and population genomics reveal climatic adaptation and genomic divergence between two closely related sweetgum species.</title>
        <authorList>
            <person name="Xu W.Q."/>
            <person name="Ren C.Q."/>
            <person name="Zhang X.Y."/>
            <person name="Comes H.P."/>
            <person name="Liu X.H."/>
            <person name="Li Y.G."/>
            <person name="Kettle C.J."/>
            <person name="Jalonen R."/>
            <person name="Gaisberger H."/>
            <person name="Ma Y.Z."/>
            <person name="Qiu Y.X."/>
        </authorList>
    </citation>
    <scope>NUCLEOTIDE SEQUENCE [LARGE SCALE GENOMIC DNA]</scope>
    <source>
        <strain evidence="15">Hangzhou</strain>
    </source>
</reference>
<dbReference type="GO" id="GO:0005886">
    <property type="term" value="C:plasma membrane"/>
    <property type="evidence" value="ECO:0007669"/>
    <property type="project" value="TreeGrafter"/>
</dbReference>
<keyword evidence="8 12" id="KW-0067">ATP-binding</keyword>
<evidence type="ECO:0000256" key="6">
    <source>
        <dbReference type="ARBA" id="ARBA00022741"/>
    </source>
</evidence>
<dbReference type="GO" id="GO:0009506">
    <property type="term" value="C:plasmodesma"/>
    <property type="evidence" value="ECO:0007669"/>
    <property type="project" value="TreeGrafter"/>
</dbReference>
<keyword evidence="10" id="KW-0472">Membrane</keyword>
<dbReference type="FunFam" id="3.30.200.20:FF:000039">
    <property type="entry name" value="receptor-like protein kinase FERONIA"/>
    <property type="match status" value="1"/>
</dbReference>
<organism evidence="15 16">
    <name type="scientific">Liquidambar formosana</name>
    <name type="common">Formosan gum</name>
    <dbReference type="NCBI Taxonomy" id="63359"/>
    <lineage>
        <taxon>Eukaryota</taxon>
        <taxon>Viridiplantae</taxon>
        <taxon>Streptophyta</taxon>
        <taxon>Embryophyta</taxon>
        <taxon>Tracheophyta</taxon>
        <taxon>Spermatophyta</taxon>
        <taxon>Magnoliopsida</taxon>
        <taxon>eudicotyledons</taxon>
        <taxon>Gunneridae</taxon>
        <taxon>Pentapetalae</taxon>
        <taxon>Saxifragales</taxon>
        <taxon>Altingiaceae</taxon>
        <taxon>Liquidambar</taxon>
    </lineage>
</organism>
<evidence type="ECO:0000256" key="3">
    <source>
        <dbReference type="ARBA" id="ARBA00022679"/>
    </source>
</evidence>
<feature type="binding site" evidence="12">
    <location>
        <position position="25"/>
    </location>
    <ligand>
        <name>ATP</name>
        <dbReference type="ChEBI" id="CHEBI:30616"/>
    </ligand>
</feature>
<evidence type="ECO:0000256" key="8">
    <source>
        <dbReference type="ARBA" id="ARBA00022840"/>
    </source>
</evidence>
<evidence type="ECO:0000256" key="7">
    <source>
        <dbReference type="ARBA" id="ARBA00022777"/>
    </source>
</evidence>
<evidence type="ECO:0000256" key="12">
    <source>
        <dbReference type="PROSITE-ProRule" id="PRU10141"/>
    </source>
</evidence>
<dbReference type="Gene3D" id="1.10.510.10">
    <property type="entry name" value="Transferase(Phosphotransferase) domain 1"/>
    <property type="match status" value="1"/>
</dbReference>
<evidence type="ECO:0000256" key="13">
    <source>
        <dbReference type="RuleBase" id="RU000304"/>
    </source>
</evidence>
<sequence length="343" mass="38839">MVIGEGGFGKVYRGTLRDGRKVAVKRSQPEHGQGFLEFQTEILVLSKIRDRNLVSLIGYCNERSEMILVYEFMEKGTLREHLYEDSDVSFSRSELSWEQRIQICIDSATGLHYLHTGAFGRIIHRDVKSTNILLDENYVAKVADFGLSKLGYLDQTQNTTDVKGSFGYLDPEYFGCLQYTAKSDVYSFGVVLLEILCARPALNISLPREQMNLTEWGLSWQRKGQLEKIIDPFLVGKINPTSLRKFGETAEKCLKDHGIDRPTMEDVLYDLKYVLLLQQTAQNRGTFEHSTVDASFDLPLPVLQHLPSHSFSVLEEDEPIGMGDGSDTTTSEVFFQLRIDEAG</sequence>
<keyword evidence="3" id="KW-0808">Transferase</keyword>
<dbReference type="PANTHER" id="PTHR27003">
    <property type="entry name" value="OS07G0166700 PROTEIN"/>
    <property type="match status" value="1"/>
</dbReference>
<dbReference type="FunFam" id="1.10.510.10:FF:000252">
    <property type="entry name" value="Receptor-like protein kinase FERONIA"/>
    <property type="match status" value="1"/>
</dbReference>
<evidence type="ECO:0000256" key="10">
    <source>
        <dbReference type="ARBA" id="ARBA00023136"/>
    </source>
</evidence>
<name>A0AAP0RV35_LIQFO</name>
<evidence type="ECO:0000256" key="11">
    <source>
        <dbReference type="ARBA" id="ARBA00023180"/>
    </source>
</evidence>
<dbReference type="GO" id="GO:0004714">
    <property type="term" value="F:transmembrane receptor protein tyrosine kinase activity"/>
    <property type="evidence" value="ECO:0007669"/>
    <property type="project" value="InterPro"/>
</dbReference>
<dbReference type="GO" id="GO:0004674">
    <property type="term" value="F:protein serine/threonine kinase activity"/>
    <property type="evidence" value="ECO:0007669"/>
    <property type="project" value="UniProtKB-KW"/>
</dbReference>
<evidence type="ECO:0000259" key="14">
    <source>
        <dbReference type="PROSITE" id="PS50011"/>
    </source>
</evidence>
<comment type="subcellular location">
    <subcellularLocation>
        <location evidence="1">Membrane</location>
        <topology evidence="1">Single-pass type I membrane protein</topology>
    </subcellularLocation>
</comment>
<keyword evidence="9" id="KW-1133">Transmembrane helix</keyword>
<dbReference type="PROSITE" id="PS00107">
    <property type="entry name" value="PROTEIN_KINASE_ATP"/>
    <property type="match status" value="1"/>
</dbReference>
<evidence type="ECO:0000313" key="16">
    <source>
        <dbReference type="Proteomes" id="UP001415857"/>
    </source>
</evidence>
<dbReference type="InterPro" id="IPR000719">
    <property type="entry name" value="Prot_kinase_dom"/>
</dbReference>